<dbReference type="InterPro" id="IPR009077">
    <property type="entry name" value="Proteasome_activ_PA28"/>
</dbReference>
<keyword evidence="5" id="KW-1185">Reference proteome</keyword>
<dbReference type="SUPFAM" id="SSF47216">
    <property type="entry name" value="Proteasome activator"/>
    <property type="match status" value="1"/>
</dbReference>
<dbReference type="FunFam" id="1.20.120.180:FF:000002">
    <property type="entry name" value="Proteasome activator complex subunit 1"/>
    <property type="match status" value="1"/>
</dbReference>
<evidence type="ECO:0000256" key="1">
    <source>
        <dbReference type="ARBA" id="ARBA00005883"/>
    </source>
</evidence>
<dbReference type="Gene3D" id="1.20.120.180">
    <property type="entry name" value="Proteasome activator pa28, C-terminal domain"/>
    <property type="match status" value="1"/>
</dbReference>
<dbReference type="OrthoDB" id="6591885at2759"/>
<dbReference type="GO" id="GO:0061133">
    <property type="term" value="F:endopeptidase activator activity"/>
    <property type="evidence" value="ECO:0007669"/>
    <property type="project" value="TreeGrafter"/>
</dbReference>
<dbReference type="InterPro" id="IPR003186">
    <property type="entry name" value="PA28_C"/>
</dbReference>
<dbReference type="AlphaFoldDB" id="A0A5C3LX01"/>
<dbReference type="GO" id="GO:0005737">
    <property type="term" value="C:cytoplasm"/>
    <property type="evidence" value="ECO:0007669"/>
    <property type="project" value="TreeGrafter"/>
</dbReference>
<dbReference type="EMBL" id="ML213611">
    <property type="protein sequence ID" value="TFK36913.1"/>
    <property type="molecule type" value="Genomic_DNA"/>
</dbReference>
<dbReference type="PANTHER" id="PTHR10660:SF2">
    <property type="entry name" value="LD45860P"/>
    <property type="match status" value="1"/>
</dbReference>
<gene>
    <name evidence="4" type="ORF">BDQ12DRAFT_686082</name>
</gene>
<dbReference type="GO" id="GO:0005654">
    <property type="term" value="C:nucleoplasm"/>
    <property type="evidence" value="ECO:0007669"/>
    <property type="project" value="TreeGrafter"/>
</dbReference>
<comment type="similarity">
    <text evidence="1">Belongs to the PA28 family.</text>
</comment>
<name>A0A5C3LX01_9AGAR</name>
<dbReference type="GO" id="GO:0061136">
    <property type="term" value="P:regulation of proteasomal protein catabolic process"/>
    <property type="evidence" value="ECO:0007669"/>
    <property type="project" value="TreeGrafter"/>
</dbReference>
<dbReference type="PANTHER" id="PTHR10660">
    <property type="entry name" value="PROTEASOME REGULATOR PA28"/>
    <property type="match status" value="1"/>
</dbReference>
<dbReference type="GO" id="GO:2000045">
    <property type="term" value="P:regulation of G1/S transition of mitotic cell cycle"/>
    <property type="evidence" value="ECO:0007669"/>
    <property type="project" value="TreeGrafter"/>
</dbReference>
<organism evidence="4 5">
    <name type="scientific">Crucibulum laeve</name>
    <dbReference type="NCBI Taxonomy" id="68775"/>
    <lineage>
        <taxon>Eukaryota</taxon>
        <taxon>Fungi</taxon>
        <taxon>Dikarya</taxon>
        <taxon>Basidiomycota</taxon>
        <taxon>Agaricomycotina</taxon>
        <taxon>Agaricomycetes</taxon>
        <taxon>Agaricomycetidae</taxon>
        <taxon>Agaricales</taxon>
        <taxon>Agaricineae</taxon>
        <taxon>Nidulariaceae</taxon>
        <taxon>Crucibulum</taxon>
    </lineage>
</organism>
<reference evidence="4 5" key="1">
    <citation type="journal article" date="2019" name="Nat. Ecol. Evol.">
        <title>Megaphylogeny resolves global patterns of mushroom evolution.</title>
        <authorList>
            <person name="Varga T."/>
            <person name="Krizsan K."/>
            <person name="Foldi C."/>
            <person name="Dima B."/>
            <person name="Sanchez-Garcia M."/>
            <person name="Sanchez-Ramirez S."/>
            <person name="Szollosi G.J."/>
            <person name="Szarkandi J.G."/>
            <person name="Papp V."/>
            <person name="Albert L."/>
            <person name="Andreopoulos W."/>
            <person name="Angelini C."/>
            <person name="Antonin V."/>
            <person name="Barry K.W."/>
            <person name="Bougher N.L."/>
            <person name="Buchanan P."/>
            <person name="Buyck B."/>
            <person name="Bense V."/>
            <person name="Catcheside P."/>
            <person name="Chovatia M."/>
            <person name="Cooper J."/>
            <person name="Damon W."/>
            <person name="Desjardin D."/>
            <person name="Finy P."/>
            <person name="Geml J."/>
            <person name="Haridas S."/>
            <person name="Hughes K."/>
            <person name="Justo A."/>
            <person name="Karasinski D."/>
            <person name="Kautmanova I."/>
            <person name="Kiss B."/>
            <person name="Kocsube S."/>
            <person name="Kotiranta H."/>
            <person name="LaButti K.M."/>
            <person name="Lechner B.E."/>
            <person name="Liimatainen K."/>
            <person name="Lipzen A."/>
            <person name="Lukacs Z."/>
            <person name="Mihaltcheva S."/>
            <person name="Morgado L.N."/>
            <person name="Niskanen T."/>
            <person name="Noordeloos M.E."/>
            <person name="Ohm R.A."/>
            <person name="Ortiz-Santana B."/>
            <person name="Ovrebo C."/>
            <person name="Racz N."/>
            <person name="Riley R."/>
            <person name="Savchenko A."/>
            <person name="Shiryaev A."/>
            <person name="Soop K."/>
            <person name="Spirin V."/>
            <person name="Szebenyi C."/>
            <person name="Tomsovsky M."/>
            <person name="Tulloss R.E."/>
            <person name="Uehling J."/>
            <person name="Grigoriev I.V."/>
            <person name="Vagvolgyi C."/>
            <person name="Papp T."/>
            <person name="Martin F.M."/>
            <person name="Miettinen O."/>
            <person name="Hibbett D.S."/>
            <person name="Nagy L.G."/>
        </authorList>
    </citation>
    <scope>NUCLEOTIDE SEQUENCE [LARGE SCALE GENOMIC DNA]</scope>
    <source>
        <strain evidence="4 5">CBS 166.37</strain>
    </source>
</reference>
<dbReference type="STRING" id="68775.A0A5C3LX01"/>
<protein>
    <submittedName>
        <fullName evidence="4">Proteasome activator pa28</fullName>
    </submittedName>
</protein>
<evidence type="ECO:0000259" key="3">
    <source>
        <dbReference type="Pfam" id="PF02252"/>
    </source>
</evidence>
<dbReference type="Pfam" id="PF02252">
    <property type="entry name" value="PA28_C"/>
    <property type="match status" value="1"/>
</dbReference>
<feature type="domain" description="Proteasome activator PA28 C-terminal" evidence="3">
    <location>
        <begin position="113"/>
        <end position="252"/>
    </location>
</feature>
<evidence type="ECO:0000313" key="4">
    <source>
        <dbReference type="EMBL" id="TFK36913.1"/>
    </source>
</evidence>
<dbReference type="InterPro" id="IPR036997">
    <property type="entry name" value="PA28_C_sf"/>
</dbReference>
<accession>A0A5C3LX01</accession>
<dbReference type="Proteomes" id="UP000308652">
    <property type="component" value="Unassembled WGS sequence"/>
</dbReference>
<evidence type="ECO:0000256" key="2">
    <source>
        <dbReference type="ARBA" id="ARBA00022942"/>
    </source>
</evidence>
<sequence length="256" mass="29102">MEKDLANKLEVFRKTTTESGELIVFHVFPSKVCKDSAELGDLIQATHTSDSPFHISYASTTTDPTVYSPLDSNGSEELQAKKRKRLNGAGDAEDLTESKSLTHTHEARFTGRMQSNKHISSKIHNVVKKECEQLVSSVDQVKLWVTLTMPNGDNFGVQIQEEVLSELHRAQESAYNLRDAARQDYLARAKICSKILKYPNIEDYTLSLKEHDERQLFLARQHLYDIRNLYAILTDLIHKNITKIRVPKANNSIGLY</sequence>
<proteinExistence type="inferred from homology"/>
<dbReference type="InterPro" id="IPR036252">
    <property type="entry name" value="Proteasome_activ_sf"/>
</dbReference>
<evidence type="ECO:0000313" key="5">
    <source>
        <dbReference type="Proteomes" id="UP000308652"/>
    </source>
</evidence>
<keyword evidence="2 4" id="KW-0647">Proteasome</keyword>
<dbReference type="GO" id="GO:0008537">
    <property type="term" value="C:proteasome activator complex"/>
    <property type="evidence" value="ECO:0007669"/>
    <property type="project" value="InterPro"/>
</dbReference>